<organism evidence="1 2">
    <name type="scientific">Myxococcus xanthus</name>
    <dbReference type="NCBI Taxonomy" id="34"/>
    <lineage>
        <taxon>Bacteria</taxon>
        <taxon>Pseudomonadati</taxon>
        <taxon>Myxococcota</taxon>
        <taxon>Myxococcia</taxon>
        <taxon>Myxococcales</taxon>
        <taxon>Cystobacterineae</taxon>
        <taxon>Myxococcaceae</taxon>
        <taxon>Myxococcus</taxon>
    </lineage>
</organism>
<reference evidence="1 2" key="1">
    <citation type="journal article" date="2019" name="Science">
        <title>Social genes are selection hotspots in kin groups of a soil microbe.</title>
        <authorList>
            <person name="Wielgoss S."/>
            <person name="Wolfensberger R."/>
            <person name="Sun L."/>
            <person name="Fiegna F."/>
            <person name="Velicer G.J."/>
        </authorList>
    </citation>
    <scope>NUCLEOTIDE SEQUENCE [LARGE SCALE GENOMIC DNA]</scope>
    <source>
        <strain evidence="1 2">MC3.5.9c15</strain>
    </source>
</reference>
<proteinExistence type="predicted"/>
<name>A0A4Y6AJ19_MYXXA</name>
<evidence type="ECO:0000313" key="2">
    <source>
        <dbReference type="Proteomes" id="UP000320179"/>
    </source>
</evidence>
<dbReference type="OMA" id="AADWRQW"/>
<accession>A0A4Y6AJ19</accession>
<dbReference type="Pfam" id="PF12277">
    <property type="entry name" value="DUF3618"/>
    <property type="match status" value="1"/>
</dbReference>
<dbReference type="GeneID" id="41360095"/>
<dbReference type="InterPro" id="IPR022062">
    <property type="entry name" value="DUF3618"/>
</dbReference>
<protein>
    <recommendedName>
        <fullName evidence="3">DUF3618 domain-containing protein</fullName>
    </recommendedName>
</protein>
<evidence type="ECO:0000313" key="1">
    <source>
        <dbReference type="EMBL" id="QDE67849.1"/>
    </source>
</evidence>
<dbReference type="AlphaFoldDB" id="A0A4Y6AJ19"/>
<gene>
    <name evidence="1" type="ORF">BHS09_13100</name>
</gene>
<sequence>MAGSNGQPKAYSPRSSADLRAEIERTRAELATSVSALREEVAVAADWRQWVSRNPYACVGAAFVVGLWLGSRD</sequence>
<dbReference type="Proteomes" id="UP000320179">
    <property type="component" value="Chromosome"/>
</dbReference>
<dbReference type="EMBL" id="CP017174">
    <property type="protein sequence ID" value="QDE67849.1"/>
    <property type="molecule type" value="Genomic_DNA"/>
</dbReference>
<evidence type="ECO:0008006" key="3">
    <source>
        <dbReference type="Google" id="ProtNLM"/>
    </source>
</evidence>
<dbReference type="RefSeq" id="WP_011552784.1">
    <property type="nucleotide sequence ID" value="NZ_CBCSLF010000015.1"/>
</dbReference>